<dbReference type="PANTHER" id="PTHR43434">
    <property type="entry name" value="PHOSPHOGLYCOLATE PHOSPHATASE"/>
    <property type="match status" value="1"/>
</dbReference>
<protein>
    <submittedName>
        <fullName evidence="1">HAD family hydrolase</fullName>
    </submittedName>
</protein>
<dbReference type="InterPro" id="IPR023198">
    <property type="entry name" value="PGP-like_dom2"/>
</dbReference>
<name>A0A9D1FZK4_9FIRM</name>
<dbReference type="Gene3D" id="3.40.50.1000">
    <property type="entry name" value="HAD superfamily/HAD-like"/>
    <property type="match status" value="1"/>
</dbReference>
<dbReference type="SFLD" id="SFLDS00003">
    <property type="entry name" value="Haloacid_Dehalogenase"/>
    <property type="match status" value="1"/>
</dbReference>
<gene>
    <name evidence="1" type="ORF">IAA84_04715</name>
</gene>
<dbReference type="InterPro" id="IPR023214">
    <property type="entry name" value="HAD_sf"/>
</dbReference>
<organism evidence="1 2">
    <name type="scientific">Candidatus Alectryocaccomicrobium excrementavium</name>
    <dbReference type="NCBI Taxonomy" id="2840668"/>
    <lineage>
        <taxon>Bacteria</taxon>
        <taxon>Bacillati</taxon>
        <taxon>Bacillota</taxon>
        <taxon>Clostridia</taxon>
        <taxon>Candidatus Alectryocaccomicrobium</taxon>
    </lineage>
</organism>
<dbReference type="CDD" id="cd04302">
    <property type="entry name" value="HAD_5NT"/>
    <property type="match status" value="1"/>
</dbReference>
<dbReference type="Pfam" id="PF13419">
    <property type="entry name" value="HAD_2"/>
    <property type="match status" value="1"/>
</dbReference>
<reference evidence="1" key="2">
    <citation type="journal article" date="2021" name="PeerJ">
        <title>Extensive microbial diversity within the chicken gut microbiome revealed by metagenomics and culture.</title>
        <authorList>
            <person name="Gilroy R."/>
            <person name="Ravi A."/>
            <person name="Getino M."/>
            <person name="Pursley I."/>
            <person name="Horton D.L."/>
            <person name="Alikhan N.F."/>
            <person name="Baker D."/>
            <person name="Gharbi K."/>
            <person name="Hall N."/>
            <person name="Watson M."/>
            <person name="Adriaenssens E.M."/>
            <person name="Foster-Nyarko E."/>
            <person name="Jarju S."/>
            <person name="Secka A."/>
            <person name="Antonio M."/>
            <person name="Oren A."/>
            <person name="Chaudhuri R.R."/>
            <person name="La Ragione R."/>
            <person name="Hildebrand F."/>
            <person name="Pallen M.J."/>
        </authorList>
    </citation>
    <scope>NUCLEOTIDE SEQUENCE</scope>
    <source>
        <strain evidence="1">13766</strain>
    </source>
</reference>
<dbReference type="SFLD" id="SFLDG01129">
    <property type="entry name" value="C1.5:_HAD__Beta-PGM__Phosphata"/>
    <property type="match status" value="1"/>
</dbReference>
<dbReference type="InterPro" id="IPR050155">
    <property type="entry name" value="HAD-like_hydrolase_sf"/>
</dbReference>
<dbReference type="FunFam" id="3.40.50.1000:FF:000022">
    <property type="entry name" value="Phosphoglycolate phosphatase"/>
    <property type="match status" value="1"/>
</dbReference>
<evidence type="ECO:0000313" key="2">
    <source>
        <dbReference type="Proteomes" id="UP000824140"/>
    </source>
</evidence>
<dbReference type="GO" id="GO:0005829">
    <property type="term" value="C:cytosol"/>
    <property type="evidence" value="ECO:0007669"/>
    <property type="project" value="TreeGrafter"/>
</dbReference>
<dbReference type="PANTHER" id="PTHR43434:SF20">
    <property type="entry name" value="5'-NUCLEOTIDASE"/>
    <property type="match status" value="1"/>
</dbReference>
<comment type="caution">
    <text evidence="1">The sequence shown here is derived from an EMBL/GenBank/DDBJ whole genome shotgun (WGS) entry which is preliminary data.</text>
</comment>
<dbReference type="InterPro" id="IPR036412">
    <property type="entry name" value="HAD-like_sf"/>
</dbReference>
<dbReference type="InterPro" id="IPR041492">
    <property type="entry name" value="HAD_2"/>
</dbReference>
<dbReference type="GO" id="GO:0016787">
    <property type="term" value="F:hydrolase activity"/>
    <property type="evidence" value="ECO:0007669"/>
    <property type="project" value="UniProtKB-KW"/>
</dbReference>
<sequence length="220" mass="24554">MKTYDVLLFDLDGTLTDPSVGITNSVMYALRHMGVEPPERRTLYKFIGPPLMDSFAQEYGFSQEEARQAISWYREYFQDRGIFENAPYPGIADVLHALRGTGKRLLVATSKPEIFARRILERFGLIDAFEFVAGANLDETRTRKHEVIAYALETCGICEKDSAVMIGDREHDVLGARREGLDCIGVLYGFGSREELLGAGAIALAETVWDVARLLGVPVQ</sequence>
<dbReference type="AlphaFoldDB" id="A0A9D1FZK4"/>
<dbReference type="GO" id="GO:0004713">
    <property type="term" value="F:protein tyrosine kinase activity"/>
    <property type="evidence" value="ECO:0007669"/>
    <property type="project" value="TreeGrafter"/>
</dbReference>
<dbReference type="Gene3D" id="1.10.150.240">
    <property type="entry name" value="Putative phosphatase, domain 2"/>
    <property type="match status" value="1"/>
</dbReference>
<evidence type="ECO:0000313" key="1">
    <source>
        <dbReference type="EMBL" id="HIS92302.1"/>
    </source>
</evidence>
<dbReference type="Proteomes" id="UP000824140">
    <property type="component" value="Unassembled WGS sequence"/>
</dbReference>
<dbReference type="EMBL" id="DVJN01000092">
    <property type="protein sequence ID" value="HIS92302.1"/>
    <property type="molecule type" value="Genomic_DNA"/>
</dbReference>
<keyword evidence="1" id="KW-0378">Hydrolase</keyword>
<dbReference type="SUPFAM" id="SSF56784">
    <property type="entry name" value="HAD-like"/>
    <property type="match status" value="1"/>
</dbReference>
<reference evidence="1" key="1">
    <citation type="submission" date="2020-10" db="EMBL/GenBank/DDBJ databases">
        <authorList>
            <person name="Gilroy R."/>
        </authorList>
    </citation>
    <scope>NUCLEOTIDE SEQUENCE</scope>
    <source>
        <strain evidence="1">13766</strain>
    </source>
</reference>
<accession>A0A9D1FZK4</accession>
<proteinExistence type="predicted"/>